<dbReference type="EMBL" id="BKCP01010292">
    <property type="protein sequence ID" value="GER52311.1"/>
    <property type="molecule type" value="Genomic_DNA"/>
</dbReference>
<comment type="caution">
    <text evidence="1">The sequence shown here is derived from an EMBL/GenBank/DDBJ whole genome shotgun (WGS) entry which is preliminary data.</text>
</comment>
<keyword evidence="1" id="KW-0687">Ribonucleoprotein</keyword>
<evidence type="ECO:0000313" key="1">
    <source>
        <dbReference type="EMBL" id="GER52311.1"/>
    </source>
</evidence>
<reference evidence="2" key="1">
    <citation type="journal article" date="2019" name="Curr. Biol.">
        <title>Genome Sequence of Striga asiatica Provides Insight into the Evolution of Plant Parasitism.</title>
        <authorList>
            <person name="Yoshida S."/>
            <person name="Kim S."/>
            <person name="Wafula E.K."/>
            <person name="Tanskanen J."/>
            <person name="Kim Y.M."/>
            <person name="Honaas L."/>
            <person name="Yang Z."/>
            <person name="Spallek T."/>
            <person name="Conn C.E."/>
            <person name="Ichihashi Y."/>
            <person name="Cheong K."/>
            <person name="Cui S."/>
            <person name="Der J.P."/>
            <person name="Gundlach H."/>
            <person name="Jiao Y."/>
            <person name="Hori C."/>
            <person name="Ishida J.K."/>
            <person name="Kasahara H."/>
            <person name="Kiba T."/>
            <person name="Kim M.S."/>
            <person name="Koo N."/>
            <person name="Laohavisit A."/>
            <person name="Lee Y.H."/>
            <person name="Lumba S."/>
            <person name="McCourt P."/>
            <person name="Mortimer J.C."/>
            <person name="Mutuku J.M."/>
            <person name="Nomura T."/>
            <person name="Sasaki-Sekimoto Y."/>
            <person name="Seto Y."/>
            <person name="Wang Y."/>
            <person name="Wakatake T."/>
            <person name="Sakakibara H."/>
            <person name="Demura T."/>
            <person name="Yamaguchi S."/>
            <person name="Yoneyama K."/>
            <person name="Manabe R.I."/>
            <person name="Nelson D.C."/>
            <person name="Schulman A.H."/>
            <person name="Timko M.P."/>
            <person name="dePamphilis C.W."/>
            <person name="Choi D."/>
            <person name="Shirasu K."/>
        </authorList>
    </citation>
    <scope>NUCLEOTIDE SEQUENCE [LARGE SCALE GENOMIC DNA]</scope>
    <source>
        <strain evidence="2">cv. UVA1</strain>
    </source>
</reference>
<organism evidence="1 2">
    <name type="scientific">Striga asiatica</name>
    <name type="common">Asiatic witchweed</name>
    <name type="synonym">Buchnera asiatica</name>
    <dbReference type="NCBI Taxonomy" id="4170"/>
    <lineage>
        <taxon>Eukaryota</taxon>
        <taxon>Viridiplantae</taxon>
        <taxon>Streptophyta</taxon>
        <taxon>Embryophyta</taxon>
        <taxon>Tracheophyta</taxon>
        <taxon>Spermatophyta</taxon>
        <taxon>Magnoliopsida</taxon>
        <taxon>eudicotyledons</taxon>
        <taxon>Gunneridae</taxon>
        <taxon>Pentapetalae</taxon>
        <taxon>asterids</taxon>
        <taxon>lamiids</taxon>
        <taxon>Lamiales</taxon>
        <taxon>Orobanchaceae</taxon>
        <taxon>Buchnereae</taxon>
        <taxon>Striga</taxon>
    </lineage>
</organism>
<keyword evidence="2" id="KW-1185">Reference proteome</keyword>
<protein>
    <submittedName>
        <fullName evidence="1">50S ribosomal protein L6</fullName>
    </submittedName>
</protein>
<dbReference type="GO" id="GO:0005840">
    <property type="term" value="C:ribosome"/>
    <property type="evidence" value="ECO:0007669"/>
    <property type="project" value="UniProtKB-KW"/>
</dbReference>
<dbReference type="AlphaFoldDB" id="A0A5A7R7R0"/>
<accession>A0A5A7R7R0</accession>
<sequence>MLPPSGREFRFGLEFHLGLYDKHAPKGMSKGEYFHKAIKLNKEIEIEIPTLLIPRNECLEETEFDPSASRIEENTDSLSRPLTYKRSQLAHGRAAVALLKEVCIRGSKRKLGLRKRLGNRSATWNRVGSRGSAWICGWGPRFSAVSSRSGLELVALLIPRNECLKETNFDPSDSRIEENVIVKIKDELPLLPIRDHSLRMAVSSKFHPGRLPLSTYGRGGRTSQGSVYR</sequence>
<evidence type="ECO:0000313" key="2">
    <source>
        <dbReference type="Proteomes" id="UP000325081"/>
    </source>
</evidence>
<name>A0A5A7R7R0_STRAF</name>
<feature type="non-terminal residue" evidence="1">
    <location>
        <position position="229"/>
    </location>
</feature>
<proteinExistence type="predicted"/>
<dbReference type="Proteomes" id="UP000325081">
    <property type="component" value="Unassembled WGS sequence"/>
</dbReference>
<keyword evidence="1" id="KW-0689">Ribosomal protein</keyword>
<gene>
    <name evidence="1" type="ORF">STAS_29764</name>
</gene>